<feature type="transmembrane region" description="Helical" evidence="10">
    <location>
        <begin position="362"/>
        <end position="383"/>
    </location>
</feature>
<evidence type="ECO:0000256" key="4">
    <source>
        <dbReference type="ARBA" id="ARBA00022538"/>
    </source>
</evidence>
<evidence type="ECO:0000256" key="2">
    <source>
        <dbReference type="ARBA" id="ARBA00022448"/>
    </source>
</evidence>
<reference evidence="12 13" key="1">
    <citation type="submission" date="2016-10" db="EMBL/GenBank/DDBJ databases">
        <authorList>
            <person name="de Groot N.N."/>
        </authorList>
    </citation>
    <scope>NUCLEOTIDE SEQUENCE [LARGE SCALE GENOMIC DNA]</scope>
    <source>
        <strain evidence="12 13">S5-249</strain>
    </source>
</reference>
<keyword evidence="4" id="KW-0633">Potassium transport</keyword>
<dbReference type="Proteomes" id="UP000198824">
    <property type="component" value="Unassembled WGS sequence"/>
</dbReference>
<keyword evidence="9 10" id="KW-0472">Membrane</keyword>
<dbReference type="Gene3D" id="3.40.50.720">
    <property type="entry name" value="NAD(P)-binding Rossmann-like Domain"/>
    <property type="match status" value="1"/>
</dbReference>
<proteinExistence type="predicted"/>
<gene>
    <name evidence="12" type="ORF">SAMN05192580_0797</name>
</gene>
<dbReference type="GO" id="GO:0006813">
    <property type="term" value="P:potassium ion transport"/>
    <property type="evidence" value="ECO:0007669"/>
    <property type="project" value="UniProtKB-KW"/>
</dbReference>
<feature type="transmembrane region" description="Helical" evidence="10">
    <location>
        <begin position="91"/>
        <end position="113"/>
    </location>
</feature>
<dbReference type="GO" id="GO:1902600">
    <property type="term" value="P:proton transmembrane transport"/>
    <property type="evidence" value="ECO:0007669"/>
    <property type="project" value="InterPro"/>
</dbReference>
<sequence length="592" mass="62883">MEQTHAAVPMLQDGVVMLAAALVCVLLFRRLGLGATLGYLVAGIAIGPQGLHLVDGAESKLGIAELGIVLLLFLVGLELHPARLWRLRRDIFGLGAAQVVACGLVLSAVIWTVAGFSPAAALALGLPLALSSTAQVLPMLQSAGRLNTPFGERTFSILLFQDLSIVPLITIIAALSRAPADPSAPPGWLLGLYTVGAVAGLVLAGRYLITPLFRLIGNLGERELFIAAGLFTVLAAALVMQALHLSTALGAFIAGVMLADSPYRHEIEADVDPFRTILLGLFFVAVGMLLDLNVVLQRPLFVVGLALAVVAVKTLAMFGIALLFGMDRRPALALGLLLSQGGEFAFVLFGQAAAAQLIAPEAASLFGAIVTLSMATTPFLMALSRRFNREGTGPERDDLEGPSAAMPASAILVGYGRFGQTVAQMLTASSVSVTVIERAPEQIDVAARFGAKIYYGDGLRIDLLRQAGAAEARAIIFCIDGEGPTAEELKLVGETFRQAAILVRAFDRRTLMRWHKLPLAGTVREVFESAVLMGRKTLEALGTEAEEIDRVEKTYRERDRLRLKEQKRSGDLGAARDMMFMPGRTPDAGDAA</sequence>
<feature type="transmembrane region" description="Helical" evidence="10">
    <location>
        <begin position="35"/>
        <end position="54"/>
    </location>
</feature>
<keyword evidence="8" id="KW-0406">Ion transport</keyword>
<dbReference type="Pfam" id="PF00999">
    <property type="entry name" value="Na_H_Exchanger"/>
    <property type="match status" value="1"/>
</dbReference>
<dbReference type="GO" id="GO:0015297">
    <property type="term" value="F:antiporter activity"/>
    <property type="evidence" value="ECO:0007669"/>
    <property type="project" value="UniProtKB-KW"/>
</dbReference>
<dbReference type="RefSeq" id="WP_093311003.1">
    <property type="nucleotide sequence ID" value="NZ_FOZG01000001.1"/>
</dbReference>
<evidence type="ECO:0000259" key="11">
    <source>
        <dbReference type="PROSITE" id="PS51201"/>
    </source>
</evidence>
<dbReference type="FunFam" id="3.40.50.720:FF:000036">
    <property type="entry name" value="Glutathione-regulated potassium-efflux system protein KefB"/>
    <property type="match status" value="1"/>
</dbReference>
<organism evidence="12 13">
    <name type="scientific">Sphingomonas jatrophae</name>
    <dbReference type="NCBI Taxonomy" id="1166337"/>
    <lineage>
        <taxon>Bacteria</taxon>
        <taxon>Pseudomonadati</taxon>
        <taxon>Pseudomonadota</taxon>
        <taxon>Alphaproteobacteria</taxon>
        <taxon>Sphingomonadales</taxon>
        <taxon>Sphingomonadaceae</taxon>
        <taxon>Sphingomonas</taxon>
    </lineage>
</organism>
<dbReference type="PANTHER" id="PTHR46157:SF8">
    <property type="entry name" value="GLUTATHIONE-REGULATED POTASSIUM-EFFLUX SYSTEM PROTEIN"/>
    <property type="match status" value="1"/>
</dbReference>
<dbReference type="InterPro" id="IPR038770">
    <property type="entry name" value="Na+/solute_symporter_sf"/>
</dbReference>
<evidence type="ECO:0000256" key="1">
    <source>
        <dbReference type="ARBA" id="ARBA00004127"/>
    </source>
</evidence>
<dbReference type="PROSITE" id="PS51201">
    <property type="entry name" value="RCK_N"/>
    <property type="match status" value="1"/>
</dbReference>
<feature type="transmembrane region" description="Helical" evidence="10">
    <location>
        <begin position="301"/>
        <end position="324"/>
    </location>
</feature>
<dbReference type="SUPFAM" id="SSF51735">
    <property type="entry name" value="NAD(P)-binding Rossmann-fold domains"/>
    <property type="match status" value="1"/>
</dbReference>
<feature type="transmembrane region" description="Helical" evidence="10">
    <location>
        <begin position="60"/>
        <end position="79"/>
    </location>
</feature>
<evidence type="ECO:0000256" key="10">
    <source>
        <dbReference type="SAM" id="Phobius"/>
    </source>
</evidence>
<keyword evidence="5 10" id="KW-0812">Transmembrane</keyword>
<keyword evidence="7 10" id="KW-1133">Transmembrane helix</keyword>
<feature type="domain" description="RCK N-terminal" evidence="11">
    <location>
        <begin position="407"/>
        <end position="527"/>
    </location>
</feature>
<keyword evidence="13" id="KW-1185">Reference proteome</keyword>
<feature type="transmembrane region" description="Helical" evidence="10">
    <location>
        <begin position="221"/>
        <end position="239"/>
    </location>
</feature>
<dbReference type="InterPro" id="IPR006153">
    <property type="entry name" value="Cation/H_exchanger_TM"/>
</dbReference>
<keyword evidence="3" id="KW-0050">Antiport</keyword>
<evidence type="ECO:0000313" key="12">
    <source>
        <dbReference type="EMBL" id="SFR82001.1"/>
    </source>
</evidence>
<evidence type="ECO:0000256" key="3">
    <source>
        <dbReference type="ARBA" id="ARBA00022449"/>
    </source>
</evidence>
<feature type="transmembrane region" description="Helical" evidence="10">
    <location>
        <begin position="6"/>
        <end position="28"/>
    </location>
</feature>
<evidence type="ECO:0000256" key="5">
    <source>
        <dbReference type="ARBA" id="ARBA00022692"/>
    </source>
</evidence>
<dbReference type="GO" id="GO:0012505">
    <property type="term" value="C:endomembrane system"/>
    <property type="evidence" value="ECO:0007669"/>
    <property type="project" value="UniProtKB-SubCell"/>
</dbReference>
<feature type="transmembrane region" description="Helical" evidence="10">
    <location>
        <begin position="188"/>
        <end position="209"/>
    </location>
</feature>
<evidence type="ECO:0000256" key="6">
    <source>
        <dbReference type="ARBA" id="ARBA00022958"/>
    </source>
</evidence>
<keyword evidence="6" id="KW-0630">Potassium</keyword>
<dbReference type="EMBL" id="FOZG01000001">
    <property type="protein sequence ID" value="SFR82001.1"/>
    <property type="molecule type" value="Genomic_DNA"/>
</dbReference>
<feature type="transmembrane region" description="Helical" evidence="10">
    <location>
        <begin position="331"/>
        <end position="350"/>
    </location>
</feature>
<dbReference type="AlphaFoldDB" id="A0A1I6JSV3"/>
<keyword evidence="2" id="KW-0813">Transport</keyword>
<dbReference type="OrthoDB" id="9781411at2"/>
<dbReference type="STRING" id="1166337.SAMN05192580_0797"/>
<dbReference type="PANTHER" id="PTHR46157">
    <property type="entry name" value="K(+) EFFLUX ANTIPORTER 3, CHLOROPLASTIC"/>
    <property type="match status" value="1"/>
</dbReference>
<feature type="transmembrane region" description="Helical" evidence="10">
    <location>
        <begin position="119"/>
        <end position="137"/>
    </location>
</feature>
<feature type="transmembrane region" description="Helical" evidence="10">
    <location>
        <begin position="157"/>
        <end position="176"/>
    </location>
</feature>
<comment type="subcellular location">
    <subcellularLocation>
        <location evidence="1">Endomembrane system</location>
        <topology evidence="1">Multi-pass membrane protein</topology>
    </subcellularLocation>
</comment>
<dbReference type="Gene3D" id="1.20.1530.20">
    <property type="match status" value="1"/>
</dbReference>
<accession>A0A1I6JSV3</accession>
<evidence type="ECO:0000256" key="9">
    <source>
        <dbReference type="ARBA" id="ARBA00023136"/>
    </source>
</evidence>
<dbReference type="Pfam" id="PF02254">
    <property type="entry name" value="TrkA_N"/>
    <property type="match status" value="1"/>
</dbReference>
<evidence type="ECO:0000256" key="8">
    <source>
        <dbReference type="ARBA" id="ARBA00023065"/>
    </source>
</evidence>
<dbReference type="GO" id="GO:0005886">
    <property type="term" value="C:plasma membrane"/>
    <property type="evidence" value="ECO:0007669"/>
    <property type="project" value="TreeGrafter"/>
</dbReference>
<evidence type="ECO:0000313" key="13">
    <source>
        <dbReference type="Proteomes" id="UP000198824"/>
    </source>
</evidence>
<name>A0A1I6JSV3_9SPHN</name>
<protein>
    <submittedName>
        <fullName evidence="12">Kef-type potassium/proton antiporter, CPA2 family</fullName>
    </submittedName>
</protein>
<dbReference type="InterPro" id="IPR003148">
    <property type="entry name" value="RCK_N"/>
</dbReference>
<feature type="transmembrane region" description="Helical" evidence="10">
    <location>
        <begin position="275"/>
        <end position="295"/>
    </location>
</feature>
<dbReference type="InterPro" id="IPR036291">
    <property type="entry name" value="NAD(P)-bd_dom_sf"/>
</dbReference>
<evidence type="ECO:0000256" key="7">
    <source>
        <dbReference type="ARBA" id="ARBA00022989"/>
    </source>
</evidence>